<feature type="transmembrane region" description="Helical" evidence="7">
    <location>
        <begin position="138"/>
        <end position="157"/>
    </location>
</feature>
<evidence type="ECO:0000256" key="7">
    <source>
        <dbReference type="SAM" id="Phobius"/>
    </source>
</evidence>
<dbReference type="GO" id="GO:0005412">
    <property type="term" value="F:D-glucose:sodium symporter activity"/>
    <property type="evidence" value="ECO:0007669"/>
    <property type="project" value="TreeGrafter"/>
</dbReference>
<accession>A0A8J5JML2</accession>
<feature type="transmembrane region" description="Helical" evidence="7">
    <location>
        <begin position="199"/>
        <end position="217"/>
    </location>
</feature>
<feature type="transmembrane region" description="Helical" evidence="7">
    <location>
        <begin position="578"/>
        <end position="600"/>
    </location>
</feature>
<evidence type="ECO:0000256" key="2">
    <source>
        <dbReference type="ARBA" id="ARBA00006434"/>
    </source>
</evidence>
<dbReference type="InterPro" id="IPR018212">
    <property type="entry name" value="Na/solute_symporter_CS"/>
</dbReference>
<evidence type="ECO:0000256" key="6">
    <source>
        <dbReference type="RuleBase" id="RU362091"/>
    </source>
</evidence>
<dbReference type="NCBIfam" id="TIGR00813">
    <property type="entry name" value="sss"/>
    <property type="match status" value="1"/>
</dbReference>
<dbReference type="PANTHER" id="PTHR11819">
    <property type="entry name" value="SOLUTE CARRIER FAMILY 5"/>
    <property type="match status" value="1"/>
</dbReference>
<evidence type="ECO:0000256" key="3">
    <source>
        <dbReference type="ARBA" id="ARBA00022692"/>
    </source>
</evidence>
<protein>
    <submittedName>
        <fullName evidence="8">Sodium/glucose cotransporter 4-like 2</fullName>
    </submittedName>
</protein>
<dbReference type="Proteomes" id="UP000747542">
    <property type="component" value="Unassembled WGS sequence"/>
</dbReference>
<reference evidence="8" key="1">
    <citation type="journal article" date="2021" name="Sci. Adv.">
        <title>The American lobster genome reveals insights on longevity, neural, and immune adaptations.</title>
        <authorList>
            <person name="Polinski J.M."/>
            <person name="Zimin A.V."/>
            <person name="Clark K.F."/>
            <person name="Kohn A.B."/>
            <person name="Sadowski N."/>
            <person name="Timp W."/>
            <person name="Ptitsyn A."/>
            <person name="Khanna P."/>
            <person name="Romanova D.Y."/>
            <person name="Williams P."/>
            <person name="Greenwood S.J."/>
            <person name="Moroz L.L."/>
            <person name="Walt D.R."/>
            <person name="Bodnar A.G."/>
        </authorList>
    </citation>
    <scope>NUCLEOTIDE SEQUENCE</scope>
    <source>
        <strain evidence="8">GMGI-L3</strain>
    </source>
</reference>
<dbReference type="InterPro" id="IPR001734">
    <property type="entry name" value="Na/solute_symporter"/>
</dbReference>
<dbReference type="Gene3D" id="1.20.1730.10">
    <property type="entry name" value="Sodium/glucose cotransporter"/>
    <property type="match status" value="1"/>
</dbReference>
<keyword evidence="4 7" id="KW-1133">Transmembrane helix</keyword>
<feature type="transmembrane region" description="Helical" evidence="7">
    <location>
        <begin position="380"/>
        <end position="402"/>
    </location>
</feature>
<comment type="similarity">
    <text evidence="2 6">Belongs to the sodium:solute symporter (SSF) (TC 2.A.21) family.</text>
</comment>
<gene>
    <name evidence="8" type="primary">Slc5a9-L2</name>
    <name evidence="8" type="ORF">Hamer_G022294</name>
</gene>
<proteinExistence type="inferred from homology"/>
<keyword evidence="5 7" id="KW-0472">Membrane</keyword>
<feature type="transmembrane region" description="Helical" evidence="7">
    <location>
        <begin position="73"/>
        <end position="95"/>
    </location>
</feature>
<dbReference type="AlphaFoldDB" id="A0A8J5JML2"/>
<feature type="transmembrane region" description="Helical" evidence="7">
    <location>
        <begin position="107"/>
        <end position="131"/>
    </location>
</feature>
<organism evidence="8 9">
    <name type="scientific">Homarus americanus</name>
    <name type="common">American lobster</name>
    <dbReference type="NCBI Taxonomy" id="6706"/>
    <lineage>
        <taxon>Eukaryota</taxon>
        <taxon>Metazoa</taxon>
        <taxon>Ecdysozoa</taxon>
        <taxon>Arthropoda</taxon>
        <taxon>Crustacea</taxon>
        <taxon>Multicrustacea</taxon>
        <taxon>Malacostraca</taxon>
        <taxon>Eumalacostraca</taxon>
        <taxon>Eucarida</taxon>
        <taxon>Decapoda</taxon>
        <taxon>Pleocyemata</taxon>
        <taxon>Astacidea</taxon>
        <taxon>Nephropoidea</taxon>
        <taxon>Nephropidae</taxon>
        <taxon>Homarus</taxon>
    </lineage>
</organism>
<evidence type="ECO:0000313" key="8">
    <source>
        <dbReference type="EMBL" id="KAG7161037.1"/>
    </source>
</evidence>
<dbReference type="Pfam" id="PF00474">
    <property type="entry name" value="SSF"/>
    <property type="match status" value="1"/>
</dbReference>
<dbReference type="EMBL" id="JAHLQT010030308">
    <property type="protein sequence ID" value="KAG7161037.1"/>
    <property type="molecule type" value="Genomic_DNA"/>
</dbReference>
<dbReference type="PROSITE" id="PS00457">
    <property type="entry name" value="NA_SOLUT_SYMP_2"/>
    <property type="match status" value="1"/>
</dbReference>
<keyword evidence="9" id="KW-1185">Reference proteome</keyword>
<keyword evidence="3 7" id="KW-0812">Transmembrane</keyword>
<feature type="transmembrane region" description="Helical" evidence="7">
    <location>
        <begin position="409"/>
        <end position="427"/>
    </location>
</feature>
<feature type="transmembrane region" description="Helical" evidence="7">
    <location>
        <begin position="347"/>
        <end position="368"/>
    </location>
</feature>
<evidence type="ECO:0000256" key="5">
    <source>
        <dbReference type="ARBA" id="ARBA00023136"/>
    </source>
</evidence>
<evidence type="ECO:0000313" key="9">
    <source>
        <dbReference type="Proteomes" id="UP000747542"/>
    </source>
</evidence>
<sequence length="618" mass="69681">MVASEANELILWDYCAIGIYFLLNLAVGAYSLCRPNRGTISGYFLAGRYMWWLPVCTVPEYMSKRFGGQRIQVYLALLSLVLYIFTKISVDLYSGSLFINQALHWNIYWSMIMLLALTALFTMTGGLAAVIYTDTLQFFIMISGALVVMFIAFKEVGGYEALQYRYMQAVPKLRYENSTCGIPRADSWIMLRDPVNSDLPWPAFLLGQTPASIWYWCADQMMIQRALAAKNLSHAKGATLFAAYIKILPFFIIILPGMIARALFPDDVACVLPEECMRACGSKSSCYNSAYPRLVVGIMPAGLKGFMLAVMLAALMSDLTSIFNSASTMFTLDLWPRIRPRAKTRELLIIGKLFIVVLVAVSVAWVPIIEEVQSGQLFIYIQKIGAYLAPPIACVYTMAVLWKRMNEQGAFWALMLGLVVGAIRMAVDFSYQPPACWEHDDRPLLVQLNFMYFAMLLFWVTAITGMVVSLLTEPPEDYRLIRTIYTTRFDKSEREDDEDPRTGYTVDIPLDTVTNGVTQDEAGEGVVENEGASNRFLQCMKNSFSWFCGLQTTTHTADTNEKETQMVNSIEEEPRTKIFLDINLVVVVGICIGLFIYFTIDPFPTGFNPREYMSTLRG</sequence>
<feature type="transmembrane region" description="Helical" evidence="7">
    <location>
        <begin position="9"/>
        <end position="30"/>
    </location>
</feature>
<dbReference type="PANTHER" id="PTHR11819:SF150">
    <property type="entry name" value="SODIUM_MYO-INOSITOL COTRANSPORTER"/>
    <property type="match status" value="1"/>
</dbReference>
<feature type="transmembrane region" description="Helical" evidence="7">
    <location>
        <begin position="238"/>
        <end position="259"/>
    </location>
</feature>
<evidence type="ECO:0000256" key="4">
    <source>
        <dbReference type="ARBA" id="ARBA00022989"/>
    </source>
</evidence>
<dbReference type="GO" id="GO:0005886">
    <property type="term" value="C:plasma membrane"/>
    <property type="evidence" value="ECO:0007669"/>
    <property type="project" value="TreeGrafter"/>
</dbReference>
<dbReference type="PROSITE" id="PS50283">
    <property type="entry name" value="NA_SOLUT_SYMP_3"/>
    <property type="match status" value="1"/>
</dbReference>
<evidence type="ECO:0000256" key="1">
    <source>
        <dbReference type="ARBA" id="ARBA00004141"/>
    </source>
</evidence>
<dbReference type="InterPro" id="IPR038377">
    <property type="entry name" value="Na/Glc_symporter_sf"/>
</dbReference>
<feature type="transmembrane region" description="Helical" evidence="7">
    <location>
        <begin position="450"/>
        <end position="472"/>
    </location>
</feature>
<comment type="subcellular location">
    <subcellularLocation>
        <location evidence="1">Membrane</location>
        <topology evidence="1">Multi-pass membrane protein</topology>
    </subcellularLocation>
</comment>
<comment type="caution">
    <text evidence="8">The sequence shown here is derived from an EMBL/GenBank/DDBJ whole genome shotgun (WGS) entry which is preliminary data.</text>
</comment>
<name>A0A8J5JML2_HOMAM</name>